<proteinExistence type="predicted"/>
<accession>A0A1C7M6N0</accession>
<dbReference type="EMBL" id="LUGG01000009">
    <property type="protein sequence ID" value="OBZ72066.1"/>
    <property type="molecule type" value="Genomic_DNA"/>
</dbReference>
<evidence type="ECO:0000313" key="1">
    <source>
        <dbReference type="EMBL" id="OBZ72066.1"/>
    </source>
</evidence>
<comment type="caution">
    <text evidence="1">The sequence shown here is derived from an EMBL/GenBank/DDBJ whole genome shotgun (WGS) entry which is preliminary data.</text>
</comment>
<keyword evidence="2" id="KW-1185">Reference proteome</keyword>
<protein>
    <submittedName>
        <fullName evidence="1">Uncharacterized protein</fullName>
    </submittedName>
</protein>
<dbReference type="STRING" id="5627.A0A1C7M6N0"/>
<dbReference type="OrthoDB" id="2152248at2759"/>
<sequence>MPLFSKSSTPSKQVLVVGGITLNIYSQSKATTPDVPVTIMFLIHGRNGSAERMEGIAHSTLEAIHKQRKASRQPAQDLMIVTFVRRFCSWSLLMMLNF</sequence>
<dbReference type="AlphaFoldDB" id="A0A1C7M6N0"/>
<evidence type="ECO:0000313" key="2">
    <source>
        <dbReference type="Proteomes" id="UP000092993"/>
    </source>
</evidence>
<dbReference type="Proteomes" id="UP000092993">
    <property type="component" value="Unassembled WGS sequence"/>
</dbReference>
<gene>
    <name evidence="1" type="ORF">A0H81_07457</name>
</gene>
<name>A0A1C7M6N0_GRIFR</name>
<reference evidence="1 2" key="1">
    <citation type="submission" date="2016-03" db="EMBL/GenBank/DDBJ databases">
        <title>Whole genome sequencing of Grifola frondosa 9006-11.</title>
        <authorList>
            <person name="Min B."/>
            <person name="Park H."/>
            <person name="Kim J.-G."/>
            <person name="Cho H."/>
            <person name="Oh Y.-L."/>
            <person name="Kong W.-S."/>
            <person name="Choi I.-G."/>
        </authorList>
    </citation>
    <scope>NUCLEOTIDE SEQUENCE [LARGE SCALE GENOMIC DNA]</scope>
    <source>
        <strain evidence="1 2">9006-11</strain>
    </source>
</reference>
<organism evidence="1 2">
    <name type="scientific">Grifola frondosa</name>
    <name type="common">Maitake</name>
    <name type="synonym">Polyporus frondosus</name>
    <dbReference type="NCBI Taxonomy" id="5627"/>
    <lineage>
        <taxon>Eukaryota</taxon>
        <taxon>Fungi</taxon>
        <taxon>Dikarya</taxon>
        <taxon>Basidiomycota</taxon>
        <taxon>Agaricomycotina</taxon>
        <taxon>Agaricomycetes</taxon>
        <taxon>Polyporales</taxon>
        <taxon>Grifolaceae</taxon>
        <taxon>Grifola</taxon>
    </lineage>
</organism>